<protein>
    <submittedName>
        <fullName evidence="2">Transglutaminase family protein</fullName>
    </submittedName>
</protein>
<accession>A0ABT1LHN4</accession>
<dbReference type="Gene3D" id="3.10.620.30">
    <property type="match status" value="1"/>
</dbReference>
<dbReference type="Pfam" id="PF08379">
    <property type="entry name" value="Bact_transglu_N"/>
    <property type="match status" value="1"/>
</dbReference>
<keyword evidence="3" id="KW-1185">Reference proteome</keyword>
<dbReference type="RefSeq" id="WP_254745218.1">
    <property type="nucleotide sequence ID" value="NZ_JANCLU010000021.1"/>
</dbReference>
<evidence type="ECO:0000259" key="1">
    <source>
        <dbReference type="SMART" id="SM00460"/>
    </source>
</evidence>
<dbReference type="PANTHER" id="PTHR33490">
    <property type="entry name" value="BLR5614 PROTEIN-RELATED"/>
    <property type="match status" value="1"/>
</dbReference>
<comment type="caution">
    <text evidence="2">The sequence shown here is derived from an EMBL/GenBank/DDBJ whole genome shotgun (WGS) entry which is preliminary data.</text>
</comment>
<dbReference type="InterPro" id="IPR002931">
    <property type="entry name" value="Transglutaminase-like"/>
</dbReference>
<gene>
    <name evidence="2" type="ORF">NK718_18195</name>
</gene>
<name>A0ABT1LHN4_9HYPH</name>
<evidence type="ECO:0000313" key="3">
    <source>
        <dbReference type="Proteomes" id="UP001205890"/>
    </source>
</evidence>
<feature type="domain" description="Transglutaminase-like" evidence="1">
    <location>
        <begin position="159"/>
        <end position="224"/>
    </location>
</feature>
<dbReference type="SUPFAM" id="SSF54001">
    <property type="entry name" value="Cysteine proteinases"/>
    <property type="match status" value="1"/>
</dbReference>
<dbReference type="InterPro" id="IPR013589">
    <property type="entry name" value="Bac_transglu_N"/>
</dbReference>
<organism evidence="2 3">
    <name type="scientific">Alsobacter ponti</name>
    <dbReference type="NCBI Taxonomy" id="2962936"/>
    <lineage>
        <taxon>Bacteria</taxon>
        <taxon>Pseudomonadati</taxon>
        <taxon>Pseudomonadota</taxon>
        <taxon>Alphaproteobacteria</taxon>
        <taxon>Hyphomicrobiales</taxon>
        <taxon>Alsobacteraceae</taxon>
        <taxon>Alsobacter</taxon>
    </lineage>
</organism>
<proteinExistence type="predicted"/>
<dbReference type="Pfam" id="PF01841">
    <property type="entry name" value="Transglut_core"/>
    <property type="match status" value="1"/>
</dbReference>
<reference evidence="2 3" key="1">
    <citation type="submission" date="2022-07" db="EMBL/GenBank/DDBJ databases">
        <authorList>
            <person name="Li W.-J."/>
            <person name="Deng Q.-Q."/>
        </authorList>
    </citation>
    <scope>NUCLEOTIDE SEQUENCE [LARGE SCALE GENOMIC DNA]</scope>
    <source>
        <strain evidence="2 3">SYSU M60028</strain>
    </source>
</reference>
<dbReference type="EMBL" id="JANCLU010000021">
    <property type="protein sequence ID" value="MCP8940461.1"/>
    <property type="molecule type" value="Genomic_DNA"/>
</dbReference>
<evidence type="ECO:0000313" key="2">
    <source>
        <dbReference type="EMBL" id="MCP8940461.1"/>
    </source>
</evidence>
<dbReference type="PANTHER" id="PTHR33490:SF6">
    <property type="entry name" value="SLL1049 PROTEIN"/>
    <property type="match status" value="1"/>
</dbReference>
<dbReference type="Proteomes" id="UP001205890">
    <property type="component" value="Unassembled WGS sequence"/>
</dbReference>
<sequence>MRIRVFHQLTHEFAPPAKQLIQTLRLTPRNHEGQYVAHWRIEVDMESRLRQSADAFGNFTHVLSVDGPVERLTLTVDGVVETHDTTGIVRGALERFPPGLYLRETPLTLPDDTVRALAEEIRADIGPEALPFLHGLMNRLHAEASVAPQGSGGPAENAASASPLDDAEGLAHRFIAAARHADIPARYVTGYLWRDNERQSQRGLHAWSEAHVAGLGWIAFDPTVNACPTTAHVRVAVGLDSLGAAPIRASRYGFGEENLDVKVQVMAQSQSQN</sequence>
<dbReference type="SMART" id="SM00460">
    <property type="entry name" value="TGc"/>
    <property type="match status" value="1"/>
</dbReference>
<dbReference type="InterPro" id="IPR038765">
    <property type="entry name" value="Papain-like_cys_pep_sf"/>
</dbReference>